<evidence type="ECO:0000259" key="3">
    <source>
        <dbReference type="PROSITE" id="PS50837"/>
    </source>
</evidence>
<keyword evidence="5" id="KW-1185">Reference proteome</keyword>
<feature type="compositionally biased region" description="Polar residues" evidence="2">
    <location>
        <begin position="37"/>
        <end position="72"/>
    </location>
</feature>
<reference evidence="4" key="1">
    <citation type="submission" date="2022-07" db="EMBL/GenBank/DDBJ databases">
        <title>Genome Sequence of Leucocoprinus birnbaumii.</title>
        <authorList>
            <person name="Buettner E."/>
        </authorList>
    </citation>
    <scope>NUCLEOTIDE SEQUENCE</scope>
    <source>
        <strain evidence="4">VT141</strain>
    </source>
</reference>
<dbReference type="EMBL" id="JANIEX010000229">
    <property type="protein sequence ID" value="KAJ3570592.1"/>
    <property type="molecule type" value="Genomic_DNA"/>
</dbReference>
<dbReference type="InterPro" id="IPR027417">
    <property type="entry name" value="P-loop_NTPase"/>
</dbReference>
<gene>
    <name evidence="4" type="ORF">NP233_g4300</name>
</gene>
<evidence type="ECO:0000313" key="4">
    <source>
        <dbReference type="EMBL" id="KAJ3570592.1"/>
    </source>
</evidence>
<dbReference type="PANTHER" id="PTHR10039:SF17">
    <property type="entry name" value="FUNGAL STAND N-TERMINAL GOODBYE DOMAIN-CONTAINING PROTEIN-RELATED"/>
    <property type="match status" value="1"/>
</dbReference>
<dbReference type="AlphaFoldDB" id="A0AAD5VUX8"/>
<evidence type="ECO:0000256" key="2">
    <source>
        <dbReference type="SAM" id="MobiDB-lite"/>
    </source>
</evidence>
<accession>A0AAD5VUX8</accession>
<dbReference type="Gene3D" id="3.40.50.300">
    <property type="entry name" value="P-loop containing nucleotide triphosphate hydrolases"/>
    <property type="match status" value="1"/>
</dbReference>
<dbReference type="PROSITE" id="PS50837">
    <property type="entry name" value="NACHT"/>
    <property type="match status" value="1"/>
</dbReference>
<protein>
    <recommendedName>
        <fullName evidence="3">NACHT domain-containing protein</fullName>
    </recommendedName>
</protein>
<dbReference type="Pfam" id="PF24883">
    <property type="entry name" value="NPHP3_N"/>
    <property type="match status" value="1"/>
</dbReference>
<keyword evidence="1" id="KW-0677">Repeat</keyword>
<dbReference type="SUPFAM" id="SSF52540">
    <property type="entry name" value="P-loop containing nucleoside triphosphate hydrolases"/>
    <property type="match status" value="1"/>
</dbReference>
<name>A0AAD5VUX8_9AGAR</name>
<sequence>MPSPLFSSSSSSNSGRSKNSLKIKLTVTKLFGKKSSSKNVTTATSRLIESSSSTAVAAQSPALVSSQGISQAETKDVAESQISDDDSDLSSAQEEVEEYVMEAMTGDGPQASELSGSLAQDGSTHLFHGAHDMVLNQPNFTAVHGQSVHNDVGTVVKKQVNRTFIAKFKKTVHKGGTALLILNETRVRNAHLHTIARDPPPRCHEGTRTELREYLRKWLEDATHRSTLLIWLTGPAGAGKTAVAQTFAESCLEVGRLGAVYFFSSLNQRAGHEGVISTIAYQLARKHPGYMNQITEILSEDPSIPESVLETQFRKLIAEPFAKLPPMKEPLVIVIDGLDECKSKRAQRDLIWLIGKYATSDRNASPSLMFLVCSRTEPHIRAAFSRASPRIGYSVEELMSPHWYMKETSGALESKVDYNRQDITCNAQSDIDDVYLILRDGLQKLHNLINNSRDGSKKWPAETQLQELSRSVGGLPVFASTVIRFIGHGRDPEQQLRTCLLYLRDLKLRTSKNPLEGLDTLYKHIMDRVSVEGVFEDLANAKLILSLLVILSDEGQWLEKINTALDVRLFLGLSETSFQDALQGLHSVLDIPADEDCDKLPIQFFHKSFGEFLRDPARSGKHTLDMIESRFEVARHAIRIYKEICQSNCCLKEDCSLPCNKSLGLVLDGDVESDMDWYTEYKLFPHAQLRRFVRANFWDMLCVESTKRNDLLELLREFDFCHLPFVPAICSVNEAKCLPRFMDWITNAIDSPEVNAILRVEPASEFDDILIKHCLSNPPLRKRFPKRIGEKNRYRYSFISTHRPEAKDRTVPSTTKMAFWIGVGQRAVLGLIDGPEDKEDDEQNA</sequence>
<comment type="caution">
    <text evidence="4">The sequence shown here is derived from an EMBL/GenBank/DDBJ whole genome shotgun (WGS) entry which is preliminary data.</text>
</comment>
<evidence type="ECO:0000313" key="5">
    <source>
        <dbReference type="Proteomes" id="UP001213000"/>
    </source>
</evidence>
<dbReference type="PANTHER" id="PTHR10039">
    <property type="entry name" value="AMELOGENIN"/>
    <property type="match status" value="1"/>
</dbReference>
<dbReference type="InterPro" id="IPR007111">
    <property type="entry name" value="NACHT_NTPase"/>
</dbReference>
<dbReference type="Proteomes" id="UP001213000">
    <property type="component" value="Unassembled WGS sequence"/>
</dbReference>
<feature type="compositionally biased region" description="Acidic residues" evidence="2">
    <location>
        <begin position="82"/>
        <end position="93"/>
    </location>
</feature>
<dbReference type="InterPro" id="IPR056884">
    <property type="entry name" value="NPHP3-like_N"/>
</dbReference>
<proteinExistence type="predicted"/>
<feature type="region of interest" description="Disordered" evidence="2">
    <location>
        <begin position="34"/>
        <end position="93"/>
    </location>
</feature>
<evidence type="ECO:0000256" key="1">
    <source>
        <dbReference type="ARBA" id="ARBA00022737"/>
    </source>
</evidence>
<feature type="domain" description="NACHT" evidence="3">
    <location>
        <begin position="228"/>
        <end position="340"/>
    </location>
</feature>
<organism evidence="4 5">
    <name type="scientific">Leucocoprinus birnbaumii</name>
    <dbReference type="NCBI Taxonomy" id="56174"/>
    <lineage>
        <taxon>Eukaryota</taxon>
        <taxon>Fungi</taxon>
        <taxon>Dikarya</taxon>
        <taxon>Basidiomycota</taxon>
        <taxon>Agaricomycotina</taxon>
        <taxon>Agaricomycetes</taxon>
        <taxon>Agaricomycetidae</taxon>
        <taxon>Agaricales</taxon>
        <taxon>Agaricineae</taxon>
        <taxon>Agaricaceae</taxon>
        <taxon>Leucocoprinus</taxon>
    </lineage>
</organism>